<comment type="catalytic activity">
    <reaction evidence="9">
        <text>S-hexadecanoyl-L-cysteinyl-[protein] + H2O = L-cysteinyl-[protein] + hexadecanoate + H(+)</text>
        <dbReference type="Rhea" id="RHEA:19233"/>
        <dbReference type="Rhea" id="RHEA-COMP:10131"/>
        <dbReference type="Rhea" id="RHEA-COMP:11032"/>
        <dbReference type="ChEBI" id="CHEBI:7896"/>
        <dbReference type="ChEBI" id="CHEBI:15377"/>
        <dbReference type="ChEBI" id="CHEBI:15378"/>
        <dbReference type="ChEBI" id="CHEBI:29950"/>
        <dbReference type="ChEBI" id="CHEBI:74151"/>
        <dbReference type="EC" id="3.1.2.22"/>
    </reaction>
    <physiologicalReaction direction="left-to-right" evidence="9">
        <dbReference type="Rhea" id="RHEA:19234"/>
    </physiologicalReaction>
</comment>
<proteinExistence type="inferred from homology"/>
<evidence type="ECO:0000256" key="10">
    <source>
        <dbReference type="SAM" id="SignalP"/>
    </source>
</evidence>
<keyword evidence="5" id="KW-0378">Hydrolase</keyword>
<keyword evidence="12" id="KW-1185">Reference proteome</keyword>
<dbReference type="SUPFAM" id="SSF53474">
    <property type="entry name" value="alpha/beta-Hydrolases"/>
    <property type="match status" value="1"/>
</dbReference>
<evidence type="ECO:0000313" key="12">
    <source>
        <dbReference type="Proteomes" id="UP001461498"/>
    </source>
</evidence>
<gene>
    <name evidence="11" type="ORF">O3M35_011261</name>
</gene>
<dbReference type="FunFam" id="3.40.50.1820:FF:000107">
    <property type="entry name" value="Palmitoyl-protein thioesterase 1"/>
    <property type="match status" value="1"/>
</dbReference>
<name>A0AAW1CUG0_9HEMI</name>
<dbReference type="AlphaFoldDB" id="A0AAW1CUG0"/>
<dbReference type="Pfam" id="PF02089">
    <property type="entry name" value="Palm_thioest"/>
    <property type="match status" value="1"/>
</dbReference>
<dbReference type="GO" id="GO:0008474">
    <property type="term" value="F:palmitoyl-(protein) hydrolase activity"/>
    <property type="evidence" value="ECO:0007669"/>
    <property type="project" value="UniProtKB-EC"/>
</dbReference>
<dbReference type="InterPro" id="IPR029058">
    <property type="entry name" value="AB_hydrolase_fold"/>
</dbReference>
<comment type="similarity">
    <text evidence="1">Belongs to the palmitoyl-protein thioesterase family.</text>
</comment>
<evidence type="ECO:0000256" key="7">
    <source>
        <dbReference type="ARBA" id="ARBA00023180"/>
    </source>
</evidence>
<dbReference type="Gene3D" id="3.40.50.1820">
    <property type="entry name" value="alpha/beta hydrolase"/>
    <property type="match status" value="1"/>
</dbReference>
<dbReference type="EC" id="3.1.2.22" evidence="2"/>
<dbReference type="GO" id="GO:0006898">
    <property type="term" value="P:receptor-mediated endocytosis"/>
    <property type="evidence" value="ECO:0007669"/>
    <property type="project" value="TreeGrafter"/>
</dbReference>
<evidence type="ECO:0000256" key="6">
    <source>
        <dbReference type="ARBA" id="ARBA00023157"/>
    </source>
</evidence>
<sequence>MLIELFLFTLVLNFTYCATPIVLWHGMGDSCCNPLSLGRIIKVLKEEIPDVYVKSLMIGKNFYEDTENGFFMNVNLQVENVCQQIKDDENLKNGYNAIGFSQGAQFLRAVAQRCPNGMKNLISFGGQHQGVYGVPKCPAPKHKLCEYLRILLDKGAYWSWVQDEFVQAEYWHDPIREDVYKESSYFLADINNERYFNKTYKDGLTSLNNFIMVLFEKDTMVVPKESEWFGFYTPGQDKEITNLTSSRIYLDDEDRLGLRQMNEEGKLTFLSLNSDHLEFDEEWFVDVIINNYLK</sequence>
<evidence type="ECO:0000256" key="3">
    <source>
        <dbReference type="ARBA" id="ARBA00014212"/>
    </source>
</evidence>
<comment type="caution">
    <text evidence="11">The sequence shown here is derived from an EMBL/GenBank/DDBJ whole genome shotgun (WGS) entry which is preliminary data.</text>
</comment>
<evidence type="ECO:0000256" key="5">
    <source>
        <dbReference type="ARBA" id="ARBA00022801"/>
    </source>
</evidence>
<accession>A0AAW1CUG0</accession>
<keyword evidence="6" id="KW-1015">Disulfide bond</keyword>
<dbReference type="EMBL" id="JAPXFL010000008">
    <property type="protein sequence ID" value="KAK9502491.1"/>
    <property type="molecule type" value="Genomic_DNA"/>
</dbReference>
<evidence type="ECO:0000256" key="8">
    <source>
        <dbReference type="ARBA" id="ARBA00031934"/>
    </source>
</evidence>
<evidence type="ECO:0000256" key="9">
    <source>
        <dbReference type="ARBA" id="ARBA00047409"/>
    </source>
</evidence>
<dbReference type="PANTHER" id="PTHR11247">
    <property type="entry name" value="PALMITOYL-PROTEIN THIOESTERASE/DOLICHYLDIPHOSPHATASE 1"/>
    <property type="match status" value="1"/>
</dbReference>
<feature type="signal peptide" evidence="10">
    <location>
        <begin position="1"/>
        <end position="17"/>
    </location>
</feature>
<evidence type="ECO:0000256" key="2">
    <source>
        <dbReference type="ARBA" id="ARBA00012423"/>
    </source>
</evidence>
<evidence type="ECO:0000313" key="11">
    <source>
        <dbReference type="EMBL" id="KAK9502491.1"/>
    </source>
</evidence>
<keyword evidence="4 10" id="KW-0732">Signal</keyword>
<dbReference type="Proteomes" id="UP001461498">
    <property type="component" value="Unassembled WGS sequence"/>
</dbReference>
<dbReference type="InterPro" id="IPR002472">
    <property type="entry name" value="Palm_thioest"/>
</dbReference>
<evidence type="ECO:0000256" key="4">
    <source>
        <dbReference type="ARBA" id="ARBA00022729"/>
    </source>
</evidence>
<reference evidence="11 12" key="1">
    <citation type="submission" date="2022-12" db="EMBL/GenBank/DDBJ databases">
        <title>Chromosome-level genome assembly of true bugs.</title>
        <authorList>
            <person name="Ma L."/>
            <person name="Li H."/>
        </authorList>
    </citation>
    <scope>NUCLEOTIDE SEQUENCE [LARGE SCALE GENOMIC DNA]</scope>
    <source>
        <strain evidence="11">Lab_2022b</strain>
    </source>
</reference>
<organism evidence="11 12">
    <name type="scientific">Rhynocoris fuscipes</name>
    <dbReference type="NCBI Taxonomy" id="488301"/>
    <lineage>
        <taxon>Eukaryota</taxon>
        <taxon>Metazoa</taxon>
        <taxon>Ecdysozoa</taxon>
        <taxon>Arthropoda</taxon>
        <taxon>Hexapoda</taxon>
        <taxon>Insecta</taxon>
        <taxon>Pterygota</taxon>
        <taxon>Neoptera</taxon>
        <taxon>Paraneoptera</taxon>
        <taxon>Hemiptera</taxon>
        <taxon>Heteroptera</taxon>
        <taxon>Panheteroptera</taxon>
        <taxon>Cimicomorpha</taxon>
        <taxon>Reduviidae</taxon>
        <taxon>Harpactorinae</taxon>
        <taxon>Harpactorini</taxon>
        <taxon>Rhynocoris</taxon>
    </lineage>
</organism>
<dbReference type="PANTHER" id="PTHR11247:SF8">
    <property type="entry name" value="PALMITOYL-PROTEIN THIOESTERASE 1"/>
    <property type="match status" value="1"/>
</dbReference>
<protein>
    <recommendedName>
        <fullName evidence="3">Palmitoyl-protein thioesterase 1</fullName>
        <ecNumber evidence="2">3.1.2.22</ecNumber>
    </recommendedName>
    <alternativeName>
        <fullName evidence="8">Palmitoyl-protein hydrolase 1</fullName>
    </alternativeName>
</protein>
<keyword evidence="7" id="KW-0325">Glycoprotein</keyword>
<dbReference type="GO" id="GO:0005764">
    <property type="term" value="C:lysosome"/>
    <property type="evidence" value="ECO:0007669"/>
    <property type="project" value="TreeGrafter"/>
</dbReference>
<dbReference type="PRINTS" id="PR00414">
    <property type="entry name" value="PPTHIESTRASE"/>
</dbReference>
<feature type="chain" id="PRO_5043340235" description="Palmitoyl-protein thioesterase 1" evidence="10">
    <location>
        <begin position="18"/>
        <end position="294"/>
    </location>
</feature>
<evidence type="ECO:0000256" key="1">
    <source>
        <dbReference type="ARBA" id="ARBA00010758"/>
    </source>
</evidence>